<name>A0AAD1Y0A5_EUPCR</name>
<evidence type="ECO:0000313" key="5">
    <source>
        <dbReference type="Proteomes" id="UP001295684"/>
    </source>
</evidence>
<keyword evidence="3" id="KW-0732">Signal</keyword>
<evidence type="ECO:0000256" key="2">
    <source>
        <dbReference type="SAM" id="Phobius"/>
    </source>
</evidence>
<feature type="region of interest" description="Disordered" evidence="1">
    <location>
        <begin position="928"/>
        <end position="997"/>
    </location>
</feature>
<feature type="transmembrane region" description="Helical" evidence="2">
    <location>
        <begin position="672"/>
        <end position="696"/>
    </location>
</feature>
<keyword evidence="5" id="KW-1185">Reference proteome</keyword>
<reference evidence="4" key="1">
    <citation type="submission" date="2023-07" db="EMBL/GenBank/DDBJ databases">
        <authorList>
            <consortium name="AG Swart"/>
            <person name="Singh M."/>
            <person name="Singh A."/>
            <person name="Seah K."/>
            <person name="Emmerich C."/>
        </authorList>
    </citation>
    <scope>NUCLEOTIDE SEQUENCE</scope>
    <source>
        <strain evidence="4">DP1</strain>
    </source>
</reference>
<dbReference type="EMBL" id="CAMPGE010023394">
    <property type="protein sequence ID" value="CAI2381340.1"/>
    <property type="molecule type" value="Genomic_DNA"/>
</dbReference>
<proteinExistence type="predicted"/>
<accession>A0AAD1Y0A5</accession>
<evidence type="ECO:0008006" key="6">
    <source>
        <dbReference type="Google" id="ProtNLM"/>
    </source>
</evidence>
<sequence length="997" mass="112319">MSQLSILLFSIVAVAANVCQNDVQTAGSPLSGSFGIGGATITYFYDIFEDQTNELLYFIGYFGSSSPYNTIIYKSNPELAKVQVMTYDIYCNEISYAMSPNKDFIYIQDLTTGKVFEIRASDLIISRELEVSSASVSLSCNMEANKGFYFSFIISSIIHTCRWDMSTTNLDCFTFGVNKHTDFVSVSKELLFFGSIDITADQYYLVNFNFSSSSLVWKKSIACPTSGCVSKHSTSLLSRDEEWVYIMVVYDTNFIFHKLSIADGSPQSSGLIWNDSGYSNSYSMEEFDAFIAIQIRSTSLSNLKRLILVTPSTTEIVKEYKSVDSSAFAVGKLLYKGEELMYHSGRISTNDTFFFARSLTNNIDQLSEFEEDTPLFSPITTNYQVLSTISNPSITTSAKILSVSTSSSITTTNITSSTNPSFTRYVALWNQDNFQTVQSNSSVKLEFIWACAQSANYTAISFSLVQTGSNAIPEWVKLDSDNRELQLNTTPKLGAKEVFFFSLQISFNSEVHYKKFEITVEECSIQNCELCTLGNPSICEACIDGYQSSDEQKSCSKIGAVAGVTEAAAALVTSSVILASASSLLSLSSINSIFSVMNSLQLAILLPLVPDYFSLKVLDFLSGMGFTMLSFDFIKFKDLPFVEDLTDWVSYPQSDEYLNSIGMRSGSSVVNYLSLMVILILVGIINFGIFLCKICTENSKHRRCKKFFNKLFKLLTFNIYIRIFMQAFVFTTLSIFSELYNLNLTTTVTKISLGLCVIFAICTSVLFILSFIMYCTSFPQLDKDKYWTCIEYFNGIKPTKCSKLYSSLFMLVRLSMTSLLIFGQTARSYEKAIYFYLLNIAYCIYLIIVRPFENPQDDIIEIINQTLFCCLTVPLSWLNTKQAWTPFYESYYTTILMVSPTIGSLICLGFLIKSIVVYIKNRKAKKKKQNVAPKESSSRNRAPQNQEYPRPRPSPYINNQTSSMSRSNALIVPPRATQRRPYDRYHPGRIPMRRKLN</sequence>
<organism evidence="4 5">
    <name type="scientific">Euplotes crassus</name>
    <dbReference type="NCBI Taxonomy" id="5936"/>
    <lineage>
        <taxon>Eukaryota</taxon>
        <taxon>Sar</taxon>
        <taxon>Alveolata</taxon>
        <taxon>Ciliophora</taxon>
        <taxon>Intramacronucleata</taxon>
        <taxon>Spirotrichea</taxon>
        <taxon>Hypotrichia</taxon>
        <taxon>Euplotida</taxon>
        <taxon>Euplotidae</taxon>
        <taxon>Moneuplotes</taxon>
    </lineage>
</organism>
<feature type="compositionally biased region" description="Polar residues" evidence="1">
    <location>
        <begin position="956"/>
        <end position="968"/>
    </location>
</feature>
<evidence type="ECO:0000256" key="1">
    <source>
        <dbReference type="SAM" id="MobiDB-lite"/>
    </source>
</evidence>
<gene>
    <name evidence="4" type="ORF">ECRASSUSDP1_LOCUS22794</name>
</gene>
<feature type="transmembrane region" description="Helical" evidence="2">
    <location>
        <begin position="751"/>
        <end position="775"/>
    </location>
</feature>
<evidence type="ECO:0000256" key="3">
    <source>
        <dbReference type="SAM" id="SignalP"/>
    </source>
</evidence>
<dbReference type="AlphaFoldDB" id="A0AAD1Y0A5"/>
<keyword evidence="2" id="KW-0472">Membrane</keyword>
<feature type="signal peptide" evidence="3">
    <location>
        <begin position="1"/>
        <end position="16"/>
    </location>
</feature>
<feature type="transmembrane region" description="Helical" evidence="2">
    <location>
        <begin position="832"/>
        <end position="852"/>
    </location>
</feature>
<protein>
    <recommendedName>
        <fullName evidence="6">Transmembrane protein</fullName>
    </recommendedName>
</protein>
<keyword evidence="2" id="KW-0812">Transmembrane</keyword>
<feature type="transmembrane region" description="Helical" evidence="2">
    <location>
        <begin position="717"/>
        <end position="736"/>
    </location>
</feature>
<comment type="caution">
    <text evidence="4">The sequence shown here is derived from an EMBL/GenBank/DDBJ whole genome shotgun (WGS) entry which is preliminary data.</text>
</comment>
<keyword evidence="2" id="KW-1133">Transmembrane helix</keyword>
<dbReference type="Proteomes" id="UP001295684">
    <property type="component" value="Unassembled WGS sequence"/>
</dbReference>
<evidence type="ECO:0000313" key="4">
    <source>
        <dbReference type="EMBL" id="CAI2381340.1"/>
    </source>
</evidence>
<feature type="transmembrane region" description="Helical" evidence="2">
    <location>
        <begin position="890"/>
        <end position="919"/>
    </location>
</feature>
<feature type="chain" id="PRO_5042032735" description="Transmembrane protein" evidence="3">
    <location>
        <begin position="17"/>
        <end position="997"/>
    </location>
</feature>